<feature type="domain" description="Dihydrodipicolinate reductase C-terminal" evidence="15">
    <location>
        <begin position="126"/>
        <end position="260"/>
    </location>
</feature>
<evidence type="ECO:0000259" key="15">
    <source>
        <dbReference type="Pfam" id="PF05173"/>
    </source>
</evidence>
<protein>
    <recommendedName>
        <fullName evidence="10 13">4-hydroxy-tetrahydrodipicolinate reductase</fullName>
        <shortName evidence="13">HTPA reductase</shortName>
        <ecNumber evidence="10 13">1.17.1.8</ecNumber>
    </recommendedName>
</protein>
<feature type="binding site" evidence="13">
    <location>
        <position position="42"/>
    </location>
    <ligand>
        <name>NAD(+)</name>
        <dbReference type="ChEBI" id="CHEBI:57540"/>
    </ligand>
</feature>
<dbReference type="PANTHER" id="PTHR20836:SF0">
    <property type="entry name" value="4-HYDROXY-TETRAHYDRODIPICOLINATE REDUCTASE 1, CHLOROPLASTIC-RELATED"/>
    <property type="match status" value="1"/>
</dbReference>
<keyword evidence="4 13" id="KW-0521">NADP</keyword>
<comment type="caution">
    <text evidence="16">The sequence shown here is derived from an EMBL/GenBank/DDBJ whole genome shotgun (WGS) entry which is preliminary data.</text>
</comment>
<feature type="binding site" evidence="13">
    <location>
        <begin position="120"/>
        <end position="123"/>
    </location>
    <ligand>
        <name>NAD(+)</name>
        <dbReference type="ChEBI" id="CHEBI:57540"/>
    </ligand>
</feature>
<dbReference type="PROSITE" id="PS01298">
    <property type="entry name" value="DAPB"/>
    <property type="match status" value="1"/>
</dbReference>
<keyword evidence="2 13" id="KW-0963">Cytoplasm</keyword>
<dbReference type="RefSeq" id="WP_069655643.1">
    <property type="nucleotide sequence ID" value="NZ_MIJF01000001.1"/>
</dbReference>
<dbReference type="GO" id="GO:0019877">
    <property type="term" value="P:diaminopimelate biosynthetic process"/>
    <property type="evidence" value="ECO:0007669"/>
    <property type="project" value="UniProtKB-UniRule"/>
</dbReference>
<dbReference type="Gene3D" id="3.30.360.10">
    <property type="entry name" value="Dihydrodipicolinate Reductase, domain 2"/>
    <property type="match status" value="1"/>
</dbReference>
<dbReference type="EC" id="1.17.1.8" evidence="10 13"/>
<evidence type="ECO:0000256" key="12">
    <source>
        <dbReference type="ARBA" id="ARBA00049396"/>
    </source>
</evidence>
<feature type="domain" description="Dihydrodipicolinate reductase N-terminal" evidence="14">
    <location>
        <begin position="4"/>
        <end position="123"/>
    </location>
</feature>
<dbReference type="InterPro" id="IPR000846">
    <property type="entry name" value="DapB_N"/>
</dbReference>
<dbReference type="InterPro" id="IPR022663">
    <property type="entry name" value="DapB_C"/>
</dbReference>
<keyword evidence="5 13" id="KW-0220">Diaminopimelate biosynthesis</keyword>
<dbReference type="GO" id="GO:0005829">
    <property type="term" value="C:cytosol"/>
    <property type="evidence" value="ECO:0007669"/>
    <property type="project" value="TreeGrafter"/>
</dbReference>
<gene>
    <name evidence="13" type="primary">dapB</name>
    <name evidence="16" type="ORF">BHF71_00010</name>
</gene>
<evidence type="ECO:0000256" key="8">
    <source>
        <dbReference type="ARBA" id="ARBA00023154"/>
    </source>
</evidence>
<keyword evidence="3 13" id="KW-0028">Amino-acid biosynthesis</keyword>
<organism evidence="16 17">
    <name type="scientific">Vulcanibacillus modesticaldus</name>
    <dbReference type="NCBI Taxonomy" id="337097"/>
    <lineage>
        <taxon>Bacteria</taxon>
        <taxon>Bacillati</taxon>
        <taxon>Bacillota</taxon>
        <taxon>Bacilli</taxon>
        <taxon>Bacillales</taxon>
        <taxon>Bacillaceae</taxon>
        <taxon>Vulcanibacillus</taxon>
    </lineage>
</organism>
<comment type="subunit">
    <text evidence="13">Homotetramer.</text>
</comment>
<proteinExistence type="inferred from homology"/>
<comment type="subcellular location">
    <subcellularLocation>
        <location evidence="13">Cytoplasm</location>
    </subcellularLocation>
</comment>
<keyword evidence="7 13" id="KW-0520">NAD</keyword>
<dbReference type="NCBIfam" id="TIGR00036">
    <property type="entry name" value="dapB"/>
    <property type="match status" value="1"/>
</dbReference>
<dbReference type="GO" id="GO:0009089">
    <property type="term" value="P:lysine biosynthetic process via diaminopimelate"/>
    <property type="evidence" value="ECO:0007669"/>
    <property type="project" value="UniProtKB-UniRule"/>
</dbReference>
<dbReference type="GO" id="GO:0050661">
    <property type="term" value="F:NADP binding"/>
    <property type="evidence" value="ECO:0007669"/>
    <property type="project" value="UniProtKB-UniRule"/>
</dbReference>
<comment type="function">
    <text evidence="13">Catalyzes the conversion of 4-hydroxy-tetrahydrodipicolinate (HTPA) to tetrahydrodipicolinate.</text>
</comment>
<accession>A0A1D2YXE8</accession>
<evidence type="ECO:0000256" key="7">
    <source>
        <dbReference type="ARBA" id="ARBA00023027"/>
    </source>
</evidence>
<evidence type="ECO:0000256" key="9">
    <source>
        <dbReference type="ARBA" id="ARBA00037922"/>
    </source>
</evidence>
<dbReference type="Pfam" id="PF05173">
    <property type="entry name" value="DapB_C"/>
    <property type="match status" value="1"/>
</dbReference>
<dbReference type="EMBL" id="MIJF01000001">
    <property type="protein sequence ID" value="OEG00330.1"/>
    <property type="molecule type" value="Genomic_DNA"/>
</dbReference>
<evidence type="ECO:0000256" key="3">
    <source>
        <dbReference type="ARBA" id="ARBA00022605"/>
    </source>
</evidence>
<dbReference type="AlphaFoldDB" id="A0A1D2YXE8"/>
<dbReference type="CDD" id="cd02274">
    <property type="entry name" value="DHDPR_N"/>
    <property type="match status" value="1"/>
</dbReference>
<dbReference type="InterPro" id="IPR023940">
    <property type="entry name" value="DHDPR_bac"/>
</dbReference>
<dbReference type="InterPro" id="IPR022664">
    <property type="entry name" value="DapB_N_CS"/>
</dbReference>
<feature type="active site" description="Proton donor" evidence="13">
    <location>
        <position position="154"/>
    </location>
</feature>
<evidence type="ECO:0000259" key="14">
    <source>
        <dbReference type="Pfam" id="PF01113"/>
    </source>
</evidence>
<dbReference type="GO" id="GO:0016726">
    <property type="term" value="F:oxidoreductase activity, acting on CH or CH2 groups, NAD or NADP as acceptor"/>
    <property type="evidence" value="ECO:0007669"/>
    <property type="project" value="UniProtKB-UniRule"/>
</dbReference>
<feature type="binding site" evidence="13">
    <location>
        <begin position="10"/>
        <end position="15"/>
    </location>
    <ligand>
        <name>NAD(+)</name>
        <dbReference type="ChEBI" id="CHEBI:57540"/>
    </ligand>
</feature>
<dbReference type="STRING" id="337097.BHF71_00010"/>
<dbReference type="Pfam" id="PF01113">
    <property type="entry name" value="DapB_N"/>
    <property type="match status" value="1"/>
</dbReference>
<dbReference type="FunFam" id="3.30.360.10:FF:000009">
    <property type="entry name" value="4-hydroxy-tetrahydrodipicolinate reductase"/>
    <property type="match status" value="1"/>
</dbReference>
<evidence type="ECO:0000256" key="11">
    <source>
        <dbReference type="ARBA" id="ARBA00049080"/>
    </source>
</evidence>
<dbReference type="Proteomes" id="UP000243739">
    <property type="component" value="Unassembled WGS sequence"/>
</dbReference>
<feature type="active site" description="Proton donor/acceptor" evidence="13">
    <location>
        <position position="150"/>
    </location>
</feature>
<dbReference type="PANTHER" id="PTHR20836">
    <property type="entry name" value="DIHYDRODIPICOLINATE REDUCTASE"/>
    <property type="match status" value="1"/>
</dbReference>
<feature type="binding site" evidence="13">
    <location>
        <begin position="160"/>
        <end position="161"/>
    </location>
    <ligand>
        <name>(S)-2,3,4,5-tetrahydrodipicolinate</name>
        <dbReference type="ChEBI" id="CHEBI:16845"/>
    </ligand>
</feature>
<evidence type="ECO:0000256" key="1">
    <source>
        <dbReference type="ARBA" id="ARBA00006642"/>
    </source>
</evidence>
<comment type="catalytic activity">
    <reaction evidence="12 13">
        <text>(S)-2,3,4,5-tetrahydrodipicolinate + NAD(+) + H2O = (2S,4S)-4-hydroxy-2,3,4,5-tetrahydrodipicolinate + NADH + H(+)</text>
        <dbReference type="Rhea" id="RHEA:35323"/>
        <dbReference type="ChEBI" id="CHEBI:15377"/>
        <dbReference type="ChEBI" id="CHEBI:15378"/>
        <dbReference type="ChEBI" id="CHEBI:16845"/>
        <dbReference type="ChEBI" id="CHEBI:57540"/>
        <dbReference type="ChEBI" id="CHEBI:57945"/>
        <dbReference type="ChEBI" id="CHEBI:67139"/>
        <dbReference type="EC" id="1.17.1.8"/>
    </reaction>
</comment>
<comment type="caution">
    <text evidence="13">Was originally thought to be a dihydrodipicolinate reductase (DHDPR), catalyzing the conversion of dihydrodipicolinate to tetrahydrodipicolinate. However, it was shown in E.coli that the substrate of the enzymatic reaction is not dihydrodipicolinate (DHDP) but in fact (2S,4S)-4-hydroxy-2,3,4,5-tetrahydrodipicolinic acid (HTPA), the product released by the DapA-catalyzed reaction.</text>
</comment>
<evidence type="ECO:0000256" key="13">
    <source>
        <dbReference type="HAMAP-Rule" id="MF_00102"/>
    </source>
</evidence>
<comment type="caution">
    <text evidence="13">Lacks conserved residue(s) required for the propagation of feature annotation.</text>
</comment>
<keyword evidence="17" id="KW-1185">Reference proteome</keyword>
<dbReference type="GO" id="GO:0051287">
    <property type="term" value="F:NAD binding"/>
    <property type="evidence" value="ECO:0007669"/>
    <property type="project" value="UniProtKB-UniRule"/>
</dbReference>
<evidence type="ECO:0000256" key="6">
    <source>
        <dbReference type="ARBA" id="ARBA00023002"/>
    </source>
</evidence>
<keyword evidence="6 13" id="KW-0560">Oxidoreductase</keyword>
<dbReference type="UniPathway" id="UPA00034">
    <property type="reaction ID" value="UER00018"/>
</dbReference>
<feature type="binding site" evidence="13">
    <location>
        <begin position="94"/>
        <end position="96"/>
    </location>
    <ligand>
        <name>NAD(+)</name>
        <dbReference type="ChEBI" id="CHEBI:57540"/>
    </ligand>
</feature>
<evidence type="ECO:0000256" key="10">
    <source>
        <dbReference type="ARBA" id="ARBA00038983"/>
    </source>
</evidence>
<comment type="similarity">
    <text evidence="1 13">Belongs to the DapB family.</text>
</comment>
<evidence type="ECO:0000313" key="17">
    <source>
        <dbReference type="Proteomes" id="UP000243739"/>
    </source>
</evidence>
<dbReference type="HAMAP" id="MF_00102">
    <property type="entry name" value="DapB"/>
    <property type="match status" value="1"/>
</dbReference>
<comment type="catalytic activity">
    <reaction evidence="11 13">
        <text>(S)-2,3,4,5-tetrahydrodipicolinate + NADP(+) + H2O = (2S,4S)-4-hydroxy-2,3,4,5-tetrahydrodipicolinate + NADPH + H(+)</text>
        <dbReference type="Rhea" id="RHEA:35331"/>
        <dbReference type="ChEBI" id="CHEBI:15377"/>
        <dbReference type="ChEBI" id="CHEBI:15378"/>
        <dbReference type="ChEBI" id="CHEBI:16845"/>
        <dbReference type="ChEBI" id="CHEBI:57783"/>
        <dbReference type="ChEBI" id="CHEBI:58349"/>
        <dbReference type="ChEBI" id="CHEBI:67139"/>
        <dbReference type="EC" id="1.17.1.8"/>
    </reaction>
</comment>
<dbReference type="PIRSF" id="PIRSF000161">
    <property type="entry name" value="DHPR"/>
    <property type="match status" value="1"/>
</dbReference>
<dbReference type="Gene3D" id="3.40.50.720">
    <property type="entry name" value="NAD(P)-binding Rossmann-like Domain"/>
    <property type="match status" value="1"/>
</dbReference>
<evidence type="ECO:0000256" key="5">
    <source>
        <dbReference type="ARBA" id="ARBA00022915"/>
    </source>
</evidence>
<dbReference type="GO" id="GO:0008839">
    <property type="term" value="F:4-hydroxy-tetrahydrodipicolinate reductase"/>
    <property type="evidence" value="ECO:0007669"/>
    <property type="project" value="UniProtKB-UniRule"/>
</dbReference>
<dbReference type="SUPFAM" id="SSF55347">
    <property type="entry name" value="Glyceraldehyde-3-phosphate dehydrogenase-like, C-terminal domain"/>
    <property type="match status" value="1"/>
</dbReference>
<evidence type="ECO:0000313" key="16">
    <source>
        <dbReference type="EMBL" id="OEG00330.1"/>
    </source>
</evidence>
<name>A0A1D2YXE8_9BACI</name>
<dbReference type="OrthoDB" id="9790352at2"/>
<sequence length="261" mass="29133">MSRIRVMVAGANGRMGRQVVQMVLKDKELEYLGGIDPSFPAENESILKNYPLYKNFEEAIIERRPDVVVDFTTPQTVKQNTEIALRMGVSPVIGTTGLTYEEILQLDKLAKEREIGGIVAPNFAIGAVLMMRFAQIAAKYMPNVEIIEMHHDQKLDAPSGTAIKTAELIARERKEILQGHQDEKEIVKGSRGGEYSGFRIHSVRLPGLVAHQQVIFGDQGQTLTIRHDSINRESFMPGVNLAIKRVRTLSGIVYGLEHLLD</sequence>
<reference evidence="16 17" key="1">
    <citation type="submission" date="2016-09" db="EMBL/GenBank/DDBJ databases">
        <title>Draft genome sequence for the type strain of Vulcanibacillus modesticaldus BR, a strictly anaerobic, moderately thermophilic, and nitrate-reducing bacterium from deep sea-hydrothermal vents of the Mid-Atlantic Ridge.</title>
        <authorList>
            <person name="Abin C.A."/>
            <person name="Hollibaugh J.T."/>
        </authorList>
    </citation>
    <scope>NUCLEOTIDE SEQUENCE [LARGE SCALE GENOMIC DNA]</scope>
    <source>
        <strain evidence="16 17">BR</strain>
    </source>
</reference>
<feature type="binding site" evidence="13">
    <location>
        <position position="151"/>
    </location>
    <ligand>
        <name>(S)-2,3,4,5-tetrahydrodipicolinate</name>
        <dbReference type="ChEBI" id="CHEBI:16845"/>
    </ligand>
</feature>
<evidence type="ECO:0000256" key="2">
    <source>
        <dbReference type="ARBA" id="ARBA00022490"/>
    </source>
</evidence>
<dbReference type="SUPFAM" id="SSF51735">
    <property type="entry name" value="NAD(P)-binding Rossmann-fold domains"/>
    <property type="match status" value="1"/>
</dbReference>
<keyword evidence="8 13" id="KW-0457">Lysine biosynthesis</keyword>
<comment type="pathway">
    <text evidence="9 13">Amino-acid biosynthesis; L-lysine biosynthesis via DAP pathway; (S)-tetrahydrodipicolinate from L-aspartate: step 4/4.</text>
</comment>
<evidence type="ECO:0000256" key="4">
    <source>
        <dbReference type="ARBA" id="ARBA00022857"/>
    </source>
</evidence>
<dbReference type="InterPro" id="IPR036291">
    <property type="entry name" value="NAD(P)-bd_dom_sf"/>
</dbReference>